<comment type="catalytic activity">
    <reaction evidence="7">
        <text>NAD(+) + H2O = ADP-D-ribose + nicotinamide + H(+)</text>
        <dbReference type="Rhea" id="RHEA:16301"/>
        <dbReference type="ChEBI" id="CHEBI:15377"/>
        <dbReference type="ChEBI" id="CHEBI:15378"/>
        <dbReference type="ChEBI" id="CHEBI:17154"/>
        <dbReference type="ChEBI" id="CHEBI:57540"/>
        <dbReference type="ChEBI" id="CHEBI:57967"/>
        <dbReference type="EC" id="3.2.2.6"/>
    </reaction>
    <physiologicalReaction direction="left-to-right" evidence="7">
        <dbReference type="Rhea" id="RHEA:16302"/>
    </physiologicalReaction>
</comment>
<dbReference type="InterPro" id="IPR044974">
    <property type="entry name" value="Disease_R_plants"/>
</dbReference>
<gene>
    <name evidence="9" type="ORF">PIB30_014955</name>
</gene>
<evidence type="ECO:0000256" key="6">
    <source>
        <dbReference type="ARBA" id="ARBA00023027"/>
    </source>
</evidence>
<dbReference type="InterPro" id="IPR042197">
    <property type="entry name" value="Apaf_helical"/>
</dbReference>
<name>A0ABU6W501_9FABA</name>
<dbReference type="Pfam" id="PF00931">
    <property type="entry name" value="NB-ARC"/>
    <property type="match status" value="1"/>
</dbReference>
<evidence type="ECO:0000256" key="2">
    <source>
        <dbReference type="ARBA" id="ARBA00022614"/>
    </source>
</evidence>
<dbReference type="PRINTS" id="PR00364">
    <property type="entry name" value="DISEASERSIST"/>
</dbReference>
<dbReference type="SMART" id="SM00255">
    <property type="entry name" value="TIR"/>
    <property type="match status" value="1"/>
</dbReference>
<dbReference type="InterPro" id="IPR002182">
    <property type="entry name" value="NB-ARC"/>
</dbReference>
<keyword evidence="3" id="KW-0677">Repeat</keyword>
<keyword evidence="2" id="KW-0433">Leucine-rich repeat</keyword>
<dbReference type="PANTHER" id="PTHR11017">
    <property type="entry name" value="LEUCINE-RICH REPEAT-CONTAINING PROTEIN"/>
    <property type="match status" value="1"/>
</dbReference>
<comment type="caution">
    <text evidence="9">The sequence shown here is derived from an EMBL/GenBank/DDBJ whole genome shotgun (WGS) entry which is preliminary data.</text>
</comment>
<dbReference type="Gene3D" id="3.80.10.10">
    <property type="entry name" value="Ribonuclease Inhibitor"/>
    <property type="match status" value="2"/>
</dbReference>
<reference evidence="9 10" key="1">
    <citation type="journal article" date="2023" name="Plants (Basel)">
        <title>Bridging the Gap: Combining Genomics and Transcriptomics Approaches to Understand Stylosanthes scabra, an Orphan Legume from the Brazilian Caatinga.</title>
        <authorList>
            <person name="Ferreira-Neto J.R.C."/>
            <person name="da Silva M.D."/>
            <person name="Binneck E."/>
            <person name="de Melo N.F."/>
            <person name="da Silva R.H."/>
            <person name="de Melo A.L.T.M."/>
            <person name="Pandolfi V."/>
            <person name="Bustamante F.O."/>
            <person name="Brasileiro-Vidal A.C."/>
            <person name="Benko-Iseppon A.M."/>
        </authorList>
    </citation>
    <scope>NUCLEOTIDE SEQUENCE [LARGE SCALE GENOMIC DNA]</scope>
    <source>
        <tissue evidence="9">Leaves</tissue>
    </source>
</reference>
<dbReference type="Pfam" id="PF01582">
    <property type="entry name" value="TIR"/>
    <property type="match status" value="1"/>
</dbReference>
<dbReference type="EMBL" id="JASCZI010181283">
    <property type="protein sequence ID" value="MED6180976.1"/>
    <property type="molecule type" value="Genomic_DNA"/>
</dbReference>
<dbReference type="InterPro" id="IPR000157">
    <property type="entry name" value="TIR_dom"/>
</dbReference>
<evidence type="ECO:0000259" key="8">
    <source>
        <dbReference type="PROSITE" id="PS50104"/>
    </source>
</evidence>
<dbReference type="InterPro" id="IPR036390">
    <property type="entry name" value="WH_DNA-bd_sf"/>
</dbReference>
<dbReference type="InterPro" id="IPR045344">
    <property type="entry name" value="C-JID"/>
</dbReference>
<dbReference type="Pfam" id="PF20160">
    <property type="entry name" value="C-JID"/>
    <property type="match status" value="1"/>
</dbReference>
<organism evidence="9 10">
    <name type="scientific">Stylosanthes scabra</name>
    <dbReference type="NCBI Taxonomy" id="79078"/>
    <lineage>
        <taxon>Eukaryota</taxon>
        <taxon>Viridiplantae</taxon>
        <taxon>Streptophyta</taxon>
        <taxon>Embryophyta</taxon>
        <taxon>Tracheophyta</taxon>
        <taxon>Spermatophyta</taxon>
        <taxon>Magnoliopsida</taxon>
        <taxon>eudicotyledons</taxon>
        <taxon>Gunneridae</taxon>
        <taxon>Pentapetalae</taxon>
        <taxon>rosids</taxon>
        <taxon>fabids</taxon>
        <taxon>Fabales</taxon>
        <taxon>Fabaceae</taxon>
        <taxon>Papilionoideae</taxon>
        <taxon>50 kb inversion clade</taxon>
        <taxon>dalbergioids sensu lato</taxon>
        <taxon>Dalbergieae</taxon>
        <taxon>Pterocarpus clade</taxon>
        <taxon>Stylosanthes</taxon>
    </lineage>
</organism>
<dbReference type="Gene3D" id="1.10.8.430">
    <property type="entry name" value="Helical domain of apoptotic protease-activating factors"/>
    <property type="match status" value="1"/>
</dbReference>
<keyword evidence="10" id="KW-1185">Reference proteome</keyword>
<dbReference type="InterPro" id="IPR058192">
    <property type="entry name" value="WHD_ROQ1-like"/>
</dbReference>
<dbReference type="InterPro" id="IPR032675">
    <property type="entry name" value="LRR_dom_sf"/>
</dbReference>
<dbReference type="SUPFAM" id="SSF52058">
    <property type="entry name" value="L domain-like"/>
    <property type="match status" value="1"/>
</dbReference>
<dbReference type="EC" id="3.2.2.6" evidence="1"/>
<dbReference type="PROSITE" id="PS50104">
    <property type="entry name" value="TIR"/>
    <property type="match status" value="1"/>
</dbReference>
<proteinExistence type="predicted"/>
<evidence type="ECO:0000256" key="7">
    <source>
        <dbReference type="ARBA" id="ARBA00047304"/>
    </source>
</evidence>
<dbReference type="Gene3D" id="3.40.50.300">
    <property type="entry name" value="P-loop containing nucleotide triphosphate hydrolases"/>
    <property type="match status" value="1"/>
</dbReference>
<evidence type="ECO:0000256" key="1">
    <source>
        <dbReference type="ARBA" id="ARBA00011982"/>
    </source>
</evidence>
<dbReference type="Gene3D" id="3.40.50.10140">
    <property type="entry name" value="Toll/interleukin-1 receptor homology (TIR) domain"/>
    <property type="match status" value="1"/>
</dbReference>
<evidence type="ECO:0000313" key="9">
    <source>
        <dbReference type="EMBL" id="MED6180976.1"/>
    </source>
</evidence>
<dbReference type="PANTHER" id="PTHR11017:SF479">
    <property type="entry name" value="DISEASE RESISTANCE PROTEIN (TIR-NBS-LRR CLASS) FAMILY"/>
    <property type="match status" value="1"/>
</dbReference>
<evidence type="ECO:0000256" key="3">
    <source>
        <dbReference type="ARBA" id="ARBA00022737"/>
    </source>
</evidence>
<dbReference type="InterPro" id="IPR027417">
    <property type="entry name" value="P-loop_NTPase"/>
</dbReference>
<keyword evidence="5" id="KW-0611">Plant defense</keyword>
<dbReference type="SUPFAM" id="SSF46785">
    <property type="entry name" value="Winged helix' DNA-binding domain"/>
    <property type="match status" value="1"/>
</dbReference>
<dbReference type="InterPro" id="IPR035897">
    <property type="entry name" value="Toll_tir_struct_dom_sf"/>
</dbReference>
<dbReference type="Proteomes" id="UP001341840">
    <property type="component" value="Unassembled WGS sequence"/>
</dbReference>
<sequence length="1064" mass="121818">MASSSSSSSASSSNSFNFPEIKYDVFISFRGEDIRTNFLSHLRKELRRNQIDFFLDDEKLHPGNEISSTLLRAIEQSYISLVVFSENYASSIWCMEELVKIIECMKQYQRIVIPVFYNINPSDVRHQKGTFAEAFDLHKEKYKEENMQRWRSVLNETANLSGIHYPSKYGNEAELIEDIVKVISKKLSHPFSYAPEDYIGINENFRFLPPLLAMESNEVRYVGIWGMGGIGKTTIARAIYTRYASQFEGCCFLENATEKWQKSSLLCLYEDVISELLEGEHLLVKGSSQARFEYVKRRLNRKKVLIVFDSVDAFEMLDFPNRNQIFLAPGSRVIVTSRDMQILIAARVHAIYKVQGLSFRSSLKLFCLNAFHKSYPENGYEKLSAMAVEYAKGIPLALKLLGSFLRLRSGEAWKSELAKLKSHPDSSIFNVLKLSYEGLDDSDKSIFLDIAFFFKGNTKDYVIKFADSCGFYGGIGIDNLQRKALITISRYNTIEMHDLIKQMGLEIVYKESPKDLKKHSRLRNREDVRNVLENSEGEKSVEGIVCDLSRIGDVHLNKDTFKNMPHLRYLEWNGYPLNSLPSRFCVEKLVELRMPNSQISKLWDGIKDLPNLTVLDLNGCKKLVELPDLSQATKLKSINLKECESLCQLHPSISSIQTLEYLDIYGCKKLKSVKGNFKSPKALHAGNCSSLEEFSVSSSEKLRTLNLSSSRIKNLPNDFCSFIFLEQLYLNDCRELTELPHNIKNLSRLWTIEIRGCCGLRSIPELSPSIQVFCAEGCKSLETIFSLKAVFSLNRRIISFGNCMKLEKESLNDIMEDTHHTIFRNALLRLDYWSKGKYMLTNDHHFSSMVDSDSVYPGSEVPNWFSYLTADRSITVELDQPDDQLLGFYFCCVVSEKLPSYFNKYGRVSIKCNYSLFNNGVKATFVSQTIYFVHERAGGWKGDHVLIWNSPLGSLLSNINRCRGSKGSDDDDDDDRTCNQKISSRFGFFRGEKEREECDEECYIKGYASTVVDAIQKLELEFNLKPSDHTTIPCINLDILKRAMIRKSRGKLKVQNHDDPCIIT</sequence>
<accession>A0ABU6W501</accession>
<evidence type="ECO:0000256" key="5">
    <source>
        <dbReference type="ARBA" id="ARBA00022821"/>
    </source>
</evidence>
<dbReference type="SUPFAM" id="SSF52200">
    <property type="entry name" value="Toll/Interleukin receptor TIR domain"/>
    <property type="match status" value="1"/>
</dbReference>
<feature type="domain" description="TIR" evidence="8">
    <location>
        <begin position="21"/>
        <end position="187"/>
    </location>
</feature>
<dbReference type="Pfam" id="PF23282">
    <property type="entry name" value="WHD_ROQ1"/>
    <property type="match status" value="1"/>
</dbReference>
<keyword evidence="6" id="KW-0520">NAD</keyword>
<dbReference type="Pfam" id="PF23952">
    <property type="entry name" value="LRR_EndoS"/>
    <property type="match status" value="1"/>
</dbReference>
<evidence type="ECO:0000313" key="10">
    <source>
        <dbReference type="Proteomes" id="UP001341840"/>
    </source>
</evidence>
<dbReference type="SUPFAM" id="SSF52540">
    <property type="entry name" value="P-loop containing nucleoside triphosphate hydrolases"/>
    <property type="match status" value="1"/>
</dbReference>
<keyword evidence="4" id="KW-0378">Hydrolase</keyword>
<protein>
    <recommendedName>
        <fullName evidence="1">ADP-ribosyl cyclase/cyclic ADP-ribose hydrolase</fullName>
        <ecNumber evidence="1">3.2.2.6</ecNumber>
    </recommendedName>
</protein>
<evidence type="ECO:0000256" key="4">
    <source>
        <dbReference type="ARBA" id="ARBA00022801"/>
    </source>
</evidence>